<evidence type="ECO:0000256" key="3">
    <source>
        <dbReference type="ARBA" id="ARBA00023295"/>
    </source>
</evidence>
<dbReference type="RefSeq" id="WP_083334468.1">
    <property type="nucleotide sequence ID" value="NZ_FMUR01000005.1"/>
</dbReference>
<evidence type="ECO:0000313" key="6">
    <source>
        <dbReference type="EMBL" id="SCX93938.1"/>
    </source>
</evidence>
<dbReference type="AlphaFoldDB" id="A0A1G5BUS4"/>
<dbReference type="PANTHER" id="PTHR30480:SF16">
    <property type="entry name" value="GLYCOSIDE HYDROLASE FAMILY 3 DOMAIN PROTEIN"/>
    <property type="match status" value="1"/>
</dbReference>
<feature type="domain" description="Glycoside hydrolase family 3 N-terminal" evidence="5">
    <location>
        <begin position="130"/>
        <end position="423"/>
    </location>
</feature>
<dbReference type="EMBL" id="FMUR01000005">
    <property type="protein sequence ID" value="SCX93938.1"/>
    <property type="molecule type" value="Genomic_DNA"/>
</dbReference>
<keyword evidence="4" id="KW-1133">Transmembrane helix</keyword>
<feature type="transmembrane region" description="Helical" evidence="4">
    <location>
        <begin position="31"/>
        <end position="54"/>
    </location>
</feature>
<gene>
    <name evidence="6" type="ORF">SAMN02910451_00825</name>
</gene>
<keyword evidence="7" id="KW-1185">Reference proteome</keyword>
<evidence type="ECO:0000259" key="5">
    <source>
        <dbReference type="Pfam" id="PF00933"/>
    </source>
</evidence>
<protein>
    <submittedName>
        <fullName evidence="6">Beta-N-acetylhexosaminidase</fullName>
    </submittedName>
</protein>
<dbReference type="InterPro" id="IPR001764">
    <property type="entry name" value="Glyco_hydro_3_N"/>
</dbReference>
<dbReference type="PANTHER" id="PTHR30480">
    <property type="entry name" value="BETA-HEXOSAMINIDASE-RELATED"/>
    <property type="match status" value="1"/>
</dbReference>
<evidence type="ECO:0000256" key="2">
    <source>
        <dbReference type="ARBA" id="ARBA00022801"/>
    </source>
</evidence>
<reference evidence="7" key="1">
    <citation type="submission" date="2016-10" db="EMBL/GenBank/DDBJ databases">
        <authorList>
            <person name="Varghese N."/>
            <person name="Submissions S."/>
        </authorList>
    </citation>
    <scope>NUCLEOTIDE SEQUENCE [LARGE SCALE GENOMIC DNA]</scope>
    <source>
        <strain evidence="7">XBD2006</strain>
    </source>
</reference>
<accession>A0A1G5BUS4</accession>
<dbReference type="OrthoDB" id="9805821at2"/>
<dbReference type="GO" id="GO:0004553">
    <property type="term" value="F:hydrolase activity, hydrolyzing O-glycosyl compounds"/>
    <property type="evidence" value="ECO:0007669"/>
    <property type="project" value="InterPro"/>
</dbReference>
<dbReference type="InterPro" id="IPR036962">
    <property type="entry name" value="Glyco_hydro_3_N_sf"/>
</dbReference>
<proteinExistence type="inferred from homology"/>
<evidence type="ECO:0000256" key="1">
    <source>
        <dbReference type="ARBA" id="ARBA00005336"/>
    </source>
</evidence>
<name>A0A1G5BUS4_9FIRM</name>
<evidence type="ECO:0000313" key="7">
    <source>
        <dbReference type="Proteomes" id="UP000183047"/>
    </source>
</evidence>
<dbReference type="GO" id="GO:0009254">
    <property type="term" value="P:peptidoglycan turnover"/>
    <property type="evidence" value="ECO:0007669"/>
    <property type="project" value="TreeGrafter"/>
</dbReference>
<keyword evidence="4" id="KW-0812">Transmembrane</keyword>
<dbReference type="Gene3D" id="3.20.20.300">
    <property type="entry name" value="Glycoside hydrolase, family 3, N-terminal domain"/>
    <property type="match status" value="1"/>
</dbReference>
<organism evidence="6 7">
    <name type="scientific">Butyrivibrio hungatei</name>
    <dbReference type="NCBI Taxonomy" id="185008"/>
    <lineage>
        <taxon>Bacteria</taxon>
        <taxon>Bacillati</taxon>
        <taxon>Bacillota</taxon>
        <taxon>Clostridia</taxon>
        <taxon>Lachnospirales</taxon>
        <taxon>Lachnospiraceae</taxon>
        <taxon>Butyrivibrio</taxon>
    </lineage>
</organism>
<dbReference type="SUPFAM" id="SSF51445">
    <property type="entry name" value="(Trans)glycosidases"/>
    <property type="match status" value="1"/>
</dbReference>
<dbReference type="InterPro" id="IPR017853">
    <property type="entry name" value="GH"/>
</dbReference>
<keyword evidence="3" id="KW-0326">Glycosidase</keyword>
<dbReference type="Proteomes" id="UP000183047">
    <property type="component" value="Unassembled WGS sequence"/>
</dbReference>
<dbReference type="Pfam" id="PF00933">
    <property type="entry name" value="Glyco_hydro_3"/>
    <property type="match status" value="1"/>
</dbReference>
<dbReference type="InterPro" id="IPR050226">
    <property type="entry name" value="NagZ_Beta-hexosaminidase"/>
</dbReference>
<dbReference type="GO" id="GO:0005975">
    <property type="term" value="P:carbohydrate metabolic process"/>
    <property type="evidence" value="ECO:0007669"/>
    <property type="project" value="InterPro"/>
</dbReference>
<evidence type="ECO:0000256" key="4">
    <source>
        <dbReference type="SAM" id="Phobius"/>
    </source>
</evidence>
<keyword evidence="4" id="KW-0472">Membrane</keyword>
<comment type="similarity">
    <text evidence="1">Belongs to the glycosyl hydrolase 3 family.</text>
</comment>
<sequence>MNNGDMSVMDEQVLDERRLERRRRRRRNQRIAYLILAGVMVVASALIFITVYSLNRVFKFVKPNGGDLVAAAEMSSEEVIIESPGASGGETSQTQEMSYDDLLDDSIDTIIEGMSLEDRVAGLFIVTPEQLTGVSTAVKAGSGTQEALMNYAVGGMAYFSKNIKNEDQITEMLDTTSSMSKYPVFTLVAEDGSKNGAISSNLGIEGVTDVTDSDSARDNAKAIGSAMYKYGFNFNISPVMDSSSNDKEEKDFNKVKDIAVSFSSGLKDAGMTSCLNAFPAKVDTSHGKTEVEKSVTDLESSEYKIFEEAVKNDSVNAIMVTGASYPNVDGDDTPACLSEKMVTGQLRDHLGFDGIILTDALNTSAITKFYSADEAAVAAIKAGADMIYLPEDFKKAYEGVKKAVADGTISEDRINESLRRIYKIKYAGRVDMIMDKKDNVQ</sequence>
<keyword evidence="2" id="KW-0378">Hydrolase</keyword>